<keyword evidence="3" id="KW-1185">Reference proteome</keyword>
<gene>
    <name evidence="2" type="ORF">PAM7971_03114</name>
</gene>
<dbReference type="STRING" id="658057.SAMN04488032_12721"/>
<evidence type="ECO:0000313" key="3">
    <source>
        <dbReference type="Proteomes" id="UP000193307"/>
    </source>
</evidence>
<dbReference type="AlphaFoldDB" id="A0A1Y5TC15"/>
<dbReference type="EMBL" id="FWFW01000012">
    <property type="protein sequence ID" value="SLN60621.1"/>
    <property type="molecule type" value="Genomic_DNA"/>
</dbReference>
<organism evidence="2 3">
    <name type="scientific">Pacificibacter marinus</name>
    <dbReference type="NCBI Taxonomy" id="658057"/>
    <lineage>
        <taxon>Bacteria</taxon>
        <taxon>Pseudomonadati</taxon>
        <taxon>Pseudomonadota</taxon>
        <taxon>Alphaproteobacteria</taxon>
        <taxon>Rhodobacterales</taxon>
        <taxon>Roseobacteraceae</taxon>
        <taxon>Pacificibacter</taxon>
    </lineage>
</organism>
<keyword evidence="1" id="KW-1133">Transmembrane helix</keyword>
<protein>
    <submittedName>
        <fullName evidence="2">Uncharacterized protein</fullName>
    </submittedName>
</protein>
<dbReference type="Proteomes" id="UP000193307">
    <property type="component" value="Unassembled WGS sequence"/>
</dbReference>
<accession>A0A1Y5TC15</accession>
<name>A0A1Y5TC15_9RHOB</name>
<keyword evidence="1" id="KW-0812">Transmembrane</keyword>
<keyword evidence="1" id="KW-0472">Membrane</keyword>
<evidence type="ECO:0000256" key="1">
    <source>
        <dbReference type="SAM" id="Phobius"/>
    </source>
</evidence>
<evidence type="ECO:0000313" key="2">
    <source>
        <dbReference type="EMBL" id="SLN60621.1"/>
    </source>
</evidence>
<sequence length="56" mass="6152">MIFAPIIITGIAFAIIAFTLIQPIATIVLWGFIGSWVAALIISAIYIFVKTKRSQQ</sequence>
<proteinExistence type="predicted"/>
<feature type="transmembrane region" description="Helical" evidence="1">
    <location>
        <begin position="27"/>
        <end position="49"/>
    </location>
</feature>
<reference evidence="2 3" key="1">
    <citation type="submission" date="2017-03" db="EMBL/GenBank/DDBJ databases">
        <authorList>
            <person name="Afonso C.L."/>
            <person name="Miller P.J."/>
            <person name="Scott M.A."/>
            <person name="Spackman E."/>
            <person name="Goraichik I."/>
            <person name="Dimitrov K.M."/>
            <person name="Suarez D.L."/>
            <person name="Swayne D.E."/>
        </authorList>
    </citation>
    <scope>NUCLEOTIDE SEQUENCE [LARGE SCALE GENOMIC DNA]</scope>
    <source>
        <strain evidence="2 3">CECT 7971</strain>
    </source>
</reference>